<gene>
    <name evidence="2" type="ORF">HHK36_028773</name>
</gene>
<dbReference type="EMBL" id="JABCRI010000022">
    <property type="protein sequence ID" value="KAF8379339.1"/>
    <property type="molecule type" value="Genomic_DNA"/>
</dbReference>
<feature type="region of interest" description="Disordered" evidence="1">
    <location>
        <begin position="18"/>
        <end position="45"/>
    </location>
</feature>
<evidence type="ECO:0000313" key="3">
    <source>
        <dbReference type="Proteomes" id="UP000655225"/>
    </source>
</evidence>
<evidence type="ECO:0000313" key="2">
    <source>
        <dbReference type="EMBL" id="KAF8379339.1"/>
    </source>
</evidence>
<comment type="caution">
    <text evidence="2">The sequence shown here is derived from an EMBL/GenBank/DDBJ whole genome shotgun (WGS) entry which is preliminary data.</text>
</comment>
<name>A0A834YDQ3_TETSI</name>
<accession>A0A834YDQ3</accession>
<evidence type="ECO:0000256" key="1">
    <source>
        <dbReference type="SAM" id="MobiDB-lite"/>
    </source>
</evidence>
<organism evidence="2 3">
    <name type="scientific">Tetracentron sinense</name>
    <name type="common">Spur-leaf</name>
    <dbReference type="NCBI Taxonomy" id="13715"/>
    <lineage>
        <taxon>Eukaryota</taxon>
        <taxon>Viridiplantae</taxon>
        <taxon>Streptophyta</taxon>
        <taxon>Embryophyta</taxon>
        <taxon>Tracheophyta</taxon>
        <taxon>Spermatophyta</taxon>
        <taxon>Magnoliopsida</taxon>
        <taxon>Trochodendrales</taxon>
        <taxon>Trochodendraceae</taxon>
        <taxon>Tetracentron</taxon>
    </lineage>
</organism>
<proteinExistence type="predicted"/>
<reference evidence="2 3" key="1">
    <citation type="submission" date="2020-04" db="EMBL/GenBank/DDBJ databases">
        <title>Plant Genome Project.</title>
        <authorList>
            <person name="Zhang R.-G."/>
        </authorList>
    </citation>
    <scope>NUCLEOTIDE SEQUENCE [LARGE SCALE GENOMIC DNA]</scope>
    <source>
        <strain evidence="2">YNK0</strain>
        <tissue evidence="2">Leaf</tissue>
    </source>
</reference>
<sequence length="123" mass="13459">MTTISLPPAARHEYFATHIRFRRNPNPENEKDPKKPGGGSDGGMTMMMRVMVPLRRVVQGRGGLVSGELSGPAYVSTRANSIVKSSDSLYYAGLEKVSEDPYDALSNSDGVIQLLDWLRISCS</sequence>
<keyword evidence="3" id="KW-1185">Reference proteome</keyword>
<dbReference type="Proteomes" id="UP000655225">
    <property type="component" value="Unassembled WGS sequence"/>
</dbReference>
<protein>
    <submittedName>
        <fullName evidence="2">Uncharacterized protein</fullName>
    </submittedName>
</protein>
<dbReference type="AlphaFoldDB" id="A0A834YDQ3"/>